<dbReference type="Proteomes" id="UP000575898">
    <property type="component" value="Unassembled WGS sequence"/>
</dbReference>
<organism evidence="1 2">
    <name type="scientific">Chitinivorax tropicus</name>
    <dbReference type="NCBI Taxonomy" id="714531"/>
    <lineage>
        <taxon>Bacteria</taxon>
        <taxon>Pseudomonadati</taxon>
        <taxon>Pseudomonadota</taxon>
        <taxon>Betaproteobacteria</taxon>
        <taxon>Chitinivorax</taxon>
    </lineage>
</organism>
<comment type="caution">
    <text evidence="1">The sequence shown here is derived from an EMBL/GenBank/DDBJ whole genome shotgun (WGS) entry which is preliminary data.</text>
</comment>
<dbReference type="EMBL" id="JACHHY010000008">
    <property type="protein sequence ID" value="MBB5018269.1"/>
    <property type="molecule type" value="Genomic_DNA"/>
</dbReference>
<reference evidence="1 2" key="1">
    <citation type="submission" date="2020-08" db="EMBL/GenBank/DDBJ databases">
        <title>Genomic Encyclopedia of Type Strains, Phase IV (KMG-IV): sequencing the most valuable type-strain genomes for metagenomic binning, comparative biology and taxonomic classification.</title>
        <authorList>
            <person name="Goeker M."/>
        </authorList>
    </citation>
    <scope>NUCLEOTIDE SEQUENCE [LARGE SCALE GENOMIC DNA]</scope>
    <source>
        <strain evidence="1 2">DSM 27165</strain>
    </source>
</reference>
<evidence type="ECO:0000313" key="2">
    <source>
        <dbReference type="Proteomes" id="UP000575898"/>
    </source>
</evidence>
<dbReference type="AlphaFoldDB" id="A0A840MMB5"/>
<gene>
    <name evidence="1" type="ORF">HNQ59_001557</name>
</gene>
<protein>
    <submittedName>
        <fullName evidence="1">Uncharacterized protein</fullName>
    </submittedName>
</protein>
<evidence type="ECO:0000313" key="1">
    <source>
        <dbReference type="EMBL" id="MBB5018269.1"/>
    </source>
</evidence>
<dbReference type="RefSeq" id="WP_184037301.1">
    <property type="nucleotide sequence ID" value="NZ_JACHHY010000008.1"/>
</dbReference>
<sequence length="216" mass="23959">MNYIQAFCDNPKAFMESHIVMVGIAENEMSTLFDISVIDLTTEEGYKVMNKPGGRVFGLYKVNNVATSTSPRISAYWCPFTKNRLKDVTLGNEAKYVFTQPMNGCTFGIGTYAGNGVQRVAHVNCANAGNAVGDLGIDMARQQQQKLQRNLLISDLGRDVQLIEPTSYRIAFDSPNQSFEATTFGQHTLSQPWTFFTHRYCKIGAKTFIHGGVHPA</sequence>
<keyword evidence="2" id="KW-1185">Reference proteome</keyword>
<name>A0A840MMB5_9PROT</name>
<proteinExistence type="predicted"/>
<accession>A0A840MMB5</accession>